<dbReference type="GO" id="GO:0004386">
    <property type="term" value="F:helicase activity"/>
    <property type="evidence" value="ECO:0007669"/>
    <property type="project" value="UniProtKB-KW"/>
</dbReference>
<feature type="region of interest" description="Disordered" evidence="16">
    <location>
        <begin position="900"/>
        <end position="955"/>
    </location>
</feature>
<dbReference type="InterPro" id="IPR011335">
    <property type="entry name" value="Restrct_endonuc-II-like"/>
</dbReference>
<dbReference type="InterPro" id="IPR027417">
    <property type="entry name" value="P-loop_NTPase"/>
</dbReference>
<evidence type="ECO:0000256" key="13">
    <source>
        <dbReference type="ARBA" id="ARBA00034923"/>
    </source>
</evidence>
<keyword evidence="9" id="KW-0234">DNA repair</keyword>
<evidence type="ECO:0000256" key="16">
    <source>
        <dbReference type="SAM" id="MobiDB-lite"/>
    </source>
</evidence>
<feature type="binding site" evidence="15">
    <location>
        <begin position="24"/>
        <end position="31"/>
    </location>
    <ligand>
        <name>ATP</name>
        <dbReference type="ChEBI" id="CHEBI:30616"/>
    </ligand>
</feature>
<keyword evidence="20" id="KW-1185">Reference proteome</keyword>
<dbReference type="InterPro" id="IPR011604">
    <property type="entry name" value="PDDEXK-like_dom_sf"/>
</dbReference>
<keyword evidence="5 15" id="KW-0347">Helicase</keyword>
<gene>
    <name evidence="19" type="ORF">Ga0609869_001307</name>
</gene>
<comment type="caution">
    <text evidence="19">The sequence shown here is derived from an EMBL/GenBank/DDBJ whole genome shotgun (WGS) entry which is preliminary data.</text>
</comment>
<evidence type="ECO:0000259" key="17">
    <source>
        <dbReference type="PROSITE" id="PS51198"/>
    </source>
</evidence>
<name>A0ABV3XSB0_9RHOB</name>
<dbReference type="PROSITE" id="PS51217">
    <property type="entry name" value="UVRD_HELICASE_CTER"/>
    <property type="match status" value="1"/>
</dbReference>
<dbReference type="Pfam" id="PF00580">
    <property type="entry name" value="UvrD-helicase"/>
    <property type="match status" value="1"/>
</dbReference>
<dbReference type="PROSITE" id="PS51198">
    <property type="entry name" value="UVRD_HELICASE_ATP_BIND"/>
    <property type="match status" value="1"/>
</dbReference>
<dbReference type="Pfam" id="PF12705">
    <property type="entry name" value="PDDEXK_1"/>
    <property type="match status" value="1"/>
</dbReference>
<evidence type="ECO:0000256" key="3">
    <source>
        <dbReference type="ARBA" id="ARBA00022763"/>
    </source>
</evidence>
<evidence type="ECO:0000256" key="11">
    <source>
        <dbReference type="ARBA" id="ARBA00034617"/>
    </source>
</evidence>
<evidence type="ECO:0000256" key="4">
    <source>
        <dbReference type="ARBA" id="ARBA00022801"/>
    </source>
</evidence>
<dbReference type="PANTHER" id="PTHR11070">
    <property type="entry name" value="UVRD / RECB / PCRA DNA HELICASE FAMILY MEMBER"/>
    <property type="match status" value="1"/>
</dbReference>
<sequence length="1126" mass="121954">MTRDAATERQVQAARPDCSTWLSANAGSGKTRVLTDRVARLLLNEVPPQRILCLTYTKAAASEMQNRLFRRLGAWAMLDDAPLRDELRQLGVDSGIGEAMLRRARRLFARAIETPGGLKIQTIHSFCAGLLRRFPLEAGVSPQFSEMDDRAARHLRAEIVEEIANGPEVAAFDALAEWHTSDDLDGLTAEIAGRRAAFADRPDAGALWRQFGLAPGTDAADVLAGVFLGGEAGLLARLGRAMAAGSTNDIRAADKLAELDPSRPDLALLKGLEGLFLTGEGAKAPFSAKIGSFPTKTTRGTLGPDLDALDALMARVEAARHRRIALAAAQRTLALHRFAAVFLPAYAARKEARGWLDFDDLILKARALLTDPGVAQWVLFRLDGGIDHILVDEAQDTSPVQWEVIDLLSHEFTTGYGARNDVARTIFVVGDKKQSIYSFQGADPEEFDRMKDHVAGRLGNVALSLQDLQLEYSFRSADAVLRLVDCTFPEGARQGLGREMLHRAFRAEMPGRVDLWPLVERSENPEKPHWADPVDMLTPEHHTARLARRVAEQIRAMVEGGAALWDAPKDGPARRRPVTEGDVLILVQRRSDLFHEIIRACKSEGLAVAGADRLKIGGEMAVRDLTALLSFLATPEDSLSLAAALRSPLFGWGEGAVYDLAQGRGKQYLWQVLRARDCAESETLSALLDDADFLRPYDLIDRILTRHDGRRRLIARLGEEAEDGIDALLAQALAYERMEVPSLTGFLAWMESDEVEIKRQLDSAGNRLRVMTVHGAKGLEAPIVILPDTLAGEARLRAQVVAGDGGQPLWRGPADQSPPAEAEAVEALRVRQEEERARLLYVAMTRAEQWLIVCGAGEAPKSGTSWYQKVAAGMERSGALPFDFGFGEGKRLETGDWAAGDLHAPDRTEPEAPALPGWATARATPPPRAPQPLSPSDLGGDKALPGEAAGRDAEAAKARGTWVHALLEHLPGNPRPDRAAVAAQILAAIDPPAPDAALPDLLEEAERVLDAPHLAKIFAPETLAEVEIAADLPAFAPRMLEGTIDRLLIGPDRVLAVDFKTNAVVPASPEDVPEGLLRQMGAYAAALAQIYPGRTVETAILWTRAVDLMPLPDALITAALGRAAPA</sequence>
<proteinExistence type="predicted"/>
<keyword evidence="10" id="KW-0413">Isomerase</keyword>
<keyword evidence="7 15" id="KW-0067">ATP-binding</keyword>
<evidence type="ECO:0000256" key="15">
    <source>
        <dbReference type="PROSITE-ProRule" id="PRU00560"/>
    </source>
</evidence>
<evidence type="ECO:0000313" key="19">
    <source>
        <dbReference type="EMBL" id="MEX5727954.1"/>
    </source>
</evidence>
<dbReference type="NCBIfam" id="TIGR02784">
    <property type="entry name" value="addA_alphas"/>
    <property type="match status" value="1"/>
</dbReference>
<evidence type="ECO:0000256" key="10">
    <source>
        <dbReference type="ARBA" id="ARBA00023235"/>
    </source>
</evidence>
<evidence type="ECO:0000256" key="1">
    <source>
        <dbReference type="ARBA" id="ARBA00022722"/>
    </source>
</evidence>
<dbReference type="RefSeq" id="WP_125408323.1">
    <property type="nucleotide sequence ID" value="NZ_JBEHHI010000001.1"/>
</dbReference>
<feature type="domain" description="UvrD-like helicase C-terminal" evidence="18">
    <location>
        <begin position="494"/>
        <end position="778"/>
    </location>
</feature>
<dbReference type="EMBL" id="JBEHHI010000001">
    <property type="protein sequence ID" value="MEX5727954.1"/>
    <property type="molecule type" value="Genomic_DNA"/>
</dbReference>
<evidence type="ECO:0000256" key="12">
    <source>
        <dbReference type="ARBA" id="ARBA00034808"/>
    </source>
</evidence>
<evidence type="ECO:0000256" key="7">
    <source>
        <dbReference type="ARBA" id="ARBA00022840"/>
    </source>
</evidence>
<evidence type="ECO:0000256" key="8">
    <source>
        <dbReference type="ARBA" id="ARBA00023125"/>
    </source>
</evidence>
<keyword evidence="2 15" id="KW-0547">Nucleotide-binding</keyword>
<dbReference type="EC" id="5.6.2.4" evidence="12"/>
<dbReference type="InterPro" id="IPR038726">
    <property type="entry name" value="PDDEXK_AddAB-type"/>
</dbReference>
<evidence type="ECO:0000256" key="6">
    <source>
        <dbReference type="ARBA" id="ARBA00022839"/>
    </source>
</evidence>
<dbReference type="Gene3D" id="3.40.50.300">
    <property type="entry name" value="P-loop containing nucleotide triphosphate hydrolases"/>
    <property type="match status" value="4"/>
</dbReference>
<evidence type="ECO:0000259" key="18">
    <source>
        <dbReference type="PROSITE" id="PS51217"/>
    </source>
</evidence>
<feature type="domain" description="UvrD-like helicase ATP-binding" evidence="17">
    <location>
        <begin position="3"/>
        <end position="477"/>
    </location>
</feature>
<reference evidence="19 20" key="1">
    <citation type="submission" date="2024-06" db="EMBL/GenBank/DDBJ databases">
        <title>Genome of Rhodovulum iodosum, a marine photoferrotroph.</title>
        <authorList>
            <person name="Bianchini G."/>
            <person name="Nikeleit V."/>
            <person name="Kappler A."/>
            <person name="Bryce C."/>
            <person name="Sanchez-Baracaldo P."/>
        </authorList>
    </citation>
    <scope>NUCLEOTIDE SEQUENCE [LARGE SCALE GENOMIC DNA]</scope>
    <source>
        <strain evidence="19 20">UT/N1</strain>
    </source>
</reference>
<dbReference type="InterPro" id="IPR014016">
    <property type="entry name" value="UvrD-like_ATP-bd"/>
</dbReference>
<protein>
    <recommendedName>
        <fullName evidence="12">DNA 3'-5' helicase</fullName>
        <ecNumber evidence="12">5.6.2.4</ecNumber>
    </recommendedName>
    <alternativeName>
        <fullName evidence="13">DNA 3'-5' helicase II</fullName>
    </alternativeName>
</protein>
<dbReference type="Proteomes" id="UP001560019">
    <property type="component" value="Unassembled WGS sequence"/>
</dbReference>
<feature type="compositionally biased region" description="Pro residues" evidence="16">
    <location>
        <begin position="924"/>
        <end position="933"/>
    </location>
</feature>
<evidence type="ECO:0000256" key="9">
    <source>
        <dbReference type="ARBA" id="ARBA00023204"/>
    </source>
</evidence>
<keyword evidence="4 15" id="KW-0378">Hydrolase</keyword>
<comment type="catalytic activity">
    <reaction evidence="11">
        <text>Couples ATP hydrolysis with the unwinding of duplex DNA by translocating in the 3'-5' direction.</text>
        <dbReference type="EC" id="5.6.2.4"/>
    </reaction>
</comment>
<evidence type="ECO:0000256" key="5">
    <source>
        <dbReference type="ARBA" id="ARBA00022806"/>
    </source>
</evidence>
<evidence type="ECO:0000313" key="20">
    <source>
        <dbReference type="Proteomes" id="UP001560019"/>
    </source>
</evidence>
<organism evidence="19 20">
    <name type="scientific">Rhodovulum iodosum</name>
    <dbReference type="NCBI Taxonomy" id="68291"/>
    <lineage>
        <taxon>Bacteria</taxon>
        <taxon>Pseudomonadati</taxon>
        <taxon>Pseudomonadota</taxon>
        <taxon>Alphaproteobacteria</taxon>
        <taxon>Rhodobacterales</taxon>
        <taxon>Paracoccaceae</taxon>
        <taxon>Rhodovulum</taxon>
    </lineage>
</organism>
<dbReference type="InterPro" id="IPR000212">
    <property type="entry name" value="DNA_helicase_UvrD/REP"/>
</dbReference>
<evidence type="ECO:0000256" key="14">
    <source>
        <dbReference type="ARBA" id="ARBA00048988"/>
    </source>
</evidence>
<accession>A0ABV3XSB0</accession>
<dbReference type="SUPFAM" id="SSF52980">
    <property type="entry name" value="Restriction endonuclease-like"/>
    <property type="match status" value="1"/>
</dbReference>
<keyword evidence="8" id="KW-0238">DNA-binding</keyword>
<dbReference type="Gene3D" id="3.90.320.10">
    <property type="match status" value="1"/>
</dbReference>
<keyword evidence="6" id="KW-0269">Exonuclease</keyword>
<dbReference type="Gene3D" id="1.10.486.10">
    <property type="entry name" value="PCRA, domain 4"/>
    <property type="match status" value="1"/>
</dbReference>
<comment type="catalytic activity">
    <reaction evidence="14">
        <text>ATP + H2O = ADP + phosphate + H(+)</text>
        <dbReference type="Rhea" id="RHEA:13065"/>
        <dbReference type="ChEBI" id="CHEBI:15377"/>
        <dbReference type="ChEBI" id="CHEBI:15378"/>
        <dbReference type="ChEBI" id="CHEBI:30616"/>
        <dbReference type="ChEBI" id="CHEBI:43474"/>
        <dbReference type="ChEBI" id="CHEBI:456216"/>
        <dbReference type="EC" id="5.6.2.4"/>
    </reaction>
</comment>
<dbReference type="Pfam" id="PF13361">
    <property type="entry name" value="UvrD_C"/>
    <property type="match status" value="1"/>
</dbReference>
<dbReference type="InterPro" id="IPR014151">
    <property type="entry name" value="DNA_helicase_AddA"/>
</dbReference>
<dbReference type="SUPFAM" id="SSF52540">
    <property type="entry name" value="P-loop containing nucleoside triphosphate hydrolases"/>
    <property type="match status" value="1"/>
</dbReference>
<evidence type="ECO:0000256" key="2">
    <source>
        <dbReference type="ARBA" id="ARBA00022741"/>
    </source>
</evidence>
<dbReference type="InterPro" id="IPR014017">
    <property type="entry name" value="DNA_helicase_UvrD-like_C"/>
</dbReference>
<dbReference type="PANTHER" id="PTHR11070:SF2">
    <property type="entry name" value="ATP-DEPENDENT DNA HELICASE SRS2"/>
    <property type="match status" value="1"/>
</dbReference>
<keyword evidence="3" id="KW-0227">DNA damage</keyword>
<keyword evidence="1" id="KW-0540">Nuclease</keyword>